<comment type="caution">
    <text evidence="2">The sequence shown here is derived from an EMBL/GenBank/DDBJ whole genome shotgun (WGS) entry which is preliminary data.</text>
</comment>
<name>A0A5M6IB97_9PROT</name>
<organism evidence="2 3">
    <name type="scientific">Roseospira marina</name>
    <dbReference type="NCBI Taxonomy" id="140057"/>
    <lineage>
        <taxon>Bacteria</taxon>
        <taxon>Pseudomonadati</taxon>
        <taxon>Pseudomonadota</taxon>
        <taxon>Alphaproteobacteria</taxon>
        <taxon>Rhodospirillales</taxon>
        <taxon>Rhodospirillaceae</taxon>
        <taxon>Roseospira</taxon>
    </lineage>
</organism>
<dbReference type="SUPFAM" id="SSF53335">
    <property type="entry name" value="S-adenosyl-L-methionine-dependent methyltransferases"/>
    <property type="match status" value="1"/>
</dbReference>
<gene>
    <name evidence="2" type="ORF">F1188_11520</name>
</gene>
<dbReference type="InterPro" id="IPR029063">
    <property type="entry name" value="SAM-dependent_MTases_sf"/>
</dbReference>
<accession>A0A5M6IB97</accession>
<dbReference type="InterPro" id="IPR041698">
    <property type="entry name" value="Methyltransf_25"/>
</dbReference>
<keyword evidence="2" id="KW-0808">Transferase</keyword>
<reference evidence="2 3" key="1">
    <citation type="submission" date="2019-09" db="EMBL/GenBank/DDBJ databases">
        <title>Genome sequence of Roseospira marina, one of the more divergent members of the non-sulfur purple photosynthetic bacterial family, the Rhodospirillaceae.</title>
        <authorList>
            <person name="Meyer T."/>
            <person name="Kyndt J."/>
        </authorList>
    </citation>
    <scope>NUCLEOTIDE SEQUENCE [LARGE SCALE GENOMIC DNA]</scope>
    <source>
        <strain evidence="2 3">DSM 15113</strain>
    </source>
</reference>
<keyword evidence="3" id="KW-1185">Reference proteome</keyword>
<dbReference type="EMBL" id="VWPJ01000009">
    <property type="protein sequence ID" value="KAA5605513.1"/>
    <property type="molecule type" value="Genomic_DNA"/>
</dbReference>
<dbReference type="AlphaFoldDB" id="A0A5M6IB97"/>
<feature type="domain" description="Methyltransferase" evidence="1">
    <location>
        <begin position="87"/>
        <end position="181"/>
    </location>
</feature>
<evidence type="ECO:0000313" key="3">
    <source>
        <dbReference type="Proteomes" id="UP000324065"/>
    </source>
</evidence>
<dbReference type="Pfam" id="PF13649">
    <property type="entry name" value="Methyltransf_25"/>
    <property type="match status" value="1"/>
</dbReference>
<evidence type="ECO:0000259" key="1">
    <source>
        <dbReference type="Pfam" id="PF13649"/>
    </source>
</evidence>
<proteinExistence type="predicted"/>
<keyword evidence="2" id="KW-0489">Methyltransferase</keyword>
<protein>
    <submittedName>
        <fullName evidence="2">Methyltransferase domain-containing protein</fullName>
    </submittedName>
</protein>
<dbReference type="GO" id="GO:0008168">
    <property type="term" value="F:methyltransferase activity"/>
    <property type="evidence" value="ECO:0007669"/>
    <property type="project" value="UniProtKB-KW"/>
</dbReference>
<dbReference type="Gene3D" id="3.40.50.150">
    <property type="entry name" value="Vaccinia Virus protein VP39"/>
    <property type="match status" value="1"/>
</dbReference>
<dbReference type="GO" id="GO:0032259">
    <property type="term" value="P:methylation"/>
    <property type="evidence" value="ECO:0007669"/>
    <property type="project" value="UniProtKB-KW"/>
</dbReference>
<dbReference type="OrthoDB" id="9808480at2"/>
<sequence length="297" mass="33153">MNQIISTHTLRLYAPDRERRRGMPKRWENGTVGLLSTARTPPTVADDTIDWDAFFTLHHDMPREGPGSDAMTEEVARALPPLPGGAILDLGCGPGRQTLVLARTLKHSIIAIDTHRPYLERLAMAADDVGLSSLIETRQQSFFNLADEPEGVALIWAEGSIYIPGFVDGLRLWRSLLVPGGLLVASDIAWLTDDPPEAARAFWDADGTGIESLQDKIRQAGEEGFEVLSTHRLPRDAWWTEYYEPLAERSARLRDGAGPALTQVLDANDREIDVWRRFGETYGYIFFVLRKVDDDAT</sequence>
<dbReference type="CDD" id="cd02440">
    <property type="entry name" value="AdoMet_MTases"/>
    <property type="match status" value="1"/>
</dbReference>
<evidence type="ECO:0000313" key="2">
    <source>
        <dbReference type="EMBL" id="KAA5605513.1"/>
    </source>
</evidence>
<dbReference type="Proteomes" id="UP000324065">
    <property type="component" value="Unassembled WGS sequence"/>
</dbReference>